<dbReference type="InterPro" id="IPR037523">
    <property type="entry name" value="VOC_core"/>
</dbReference>
<dbReference type="EMBL" id="SLWN01000015">
    <property type="protein sequence ID" value="TCO18474.1"/>
    <property type="molecule type" value="Genomic_DNA"/>
</dbReference>
<gene>
    <name evidence="2" type="ORF">EV652_11518</name>
</gene>
<dbReference type="SUPFAM" id="SSF54593">
    <property type="entry name" value="Glyoxalase/Bleomycin resistance protein/Dihydroxybiphenyl dioxygenase"/>
    <property type="match status" value="1"/>
</dbReference>
<accession>A0A4R2H1P1</accession>
<dbReference type="PROSITE" id="PS51819">
    <property type="entry name" value="VOC"/>
    <property type="match status" value="1"/>
</dbReference>
<dbReference type="CDD" id="cd06587">
    <property type="entry name" value="VOC"/>
    <property type="match status" value="1"/>
</dbReference>
<dbReference type="Pfam" id="PF00903">
    <property type="entry name" value="Glyoxalase"/>
    <property type="match status" value="1"/>
</dbReference>
<sequence length="159" mass="17908">MPNFGGIDHLSLSVTDLNRSERFYAEVLGLMPLFDFGTARTLIDRPSGFILALARHEAGTAAPFTELTTGLDHIGLLASSRDELVEWERRFDAFGVTYTPIRDMEFGSHLNFRDPDNIALEFSTSNEVMAGWLEELKTREMTQDEIKARVAEYFASLQA</sequence>
<name>A0A4R2H1P1_9ACTN</name>
<dbReference type="Gene3D" id="3.10.180.10">
    <property type="entry name" value="2,3-Dihydroxybiphenyl 1,2-Dioxygenase, domain 1"/>
    <property type="match status" value="1"/>
</dbReference>
<feature type="domain" description="VOC" evidence="1">
    <location>
        <begin position="6"/>
        <end position="125"/>
    </location>
</feature>
<dbReference type="OrthoDB" id="317332at2"/>
<dbReference type="InterPro" id="IPR004360">
    <property type="entry name" value="Glyas_Fos-R_dOase_dom"/>
</dbReference>
<comment type="caution">
    <text evidence="2">The sequence shown here is derived from an EMBL/GenBank/DDBJ whole genome shotgun (WGS) entry which is preliminary data.</text>
</comment>
<evidence type="ECO:0000313" key="2">
    <source>
        <dbReference type="EMBL" id="TCO18474.1"/>
    </source>
</evidence>
<evidence type="ECO:0000313" key="3">
    <source>
        <dbReference type="Proteomes" id="UP000294508"/>
    </source>
</evidence>
<evidence type="ECO:0000259" key="1">
    <source>
        <dbReference type="PROSITE" id="PS51819"/>
    </source>
</evidence>
<protein>
    <submittedName>
        <fullName evidence="2">Glyoxylase I family protein</fullName>
    </submittedName>
</protein>
<dbReference type="AlphaFoldDB" id="A0A4R2H1P1"/>
<dbReference type="InterPro" id="IPR029068">
    <property type="entry name" value="Glyas_Bleomycin-R_OHBP_Dase"/>
</dbReference>
<dbReference type="Proteomes" id="UP000294508">
    <property type="component" value="Unassembled WGS sequence"/>
</dbReference>
<dbReference type="RefSeq" id="WP_132213551.1">
    <property type="nucleotide sequence ID" value="NZ_SLWN01000015.1"/>
</dbReference>
<keyword evidence="3" id="KW-1185">Reference proteome</keyword>
<reference evidence="2 3" key="1">
    <citation type="journal article" date="2015" name="Stand. Genomic Sci.">
        <title>Genomic Encyclopedia of Bacterial and Archaeal Type Strains, Phase III: the genomes of soil and plant-associated and newly described type strains.</title>
        <authorList>
            <person name="Whitman W.B."/>
            <person name="Woyke T."/>
            <person name="Klenk H.P."/>
            <person name="Zhou Y."/>
            <person name="Lilburn T.G."/>
            <person name="Beck B.J."/>
            <person name="De Vos P."/>
            <person name="Vandamme P."/>
            <person name="Eisen J.A."/>
            <person name="Garrity G."/>
            <person name="Hugenholtz P."/>
            <person name="Kyrpides N.C."/>
        </authorList>
    </citation>
    <scope>NUCLEOTIDE SEQUENCE [LARGE SCALE GENOMIC DNA]</scope>
    <source>
        <strain evidence="2 3">VKM Ac-2572</strain>
    </source>
</reference>
<organism evidence="2 3">
    <name type="scientific">Kribbella steppae</name>
    <dbReference type="NCBI Taxonomy" id="2512223"/>
    <lineage>
        <taxon>Bacteria</taxon>
        <taxon>Bacillati</taxon>
        <taxon>Actinomycetota</taxon>
        <taxon>Actinomycetes</taxon>
        <taxon>Propionibacteriales</taxon>
        <taxon>Kribbellaceae</taxon>
        <taxon>Kribbella</taxon>
    </lineage>
</organism>
<proteinExistence type="predicted"/>